<keyword evidence="11" id="KW-0732">Signal</keyword>
<dbReference type="GeneTree" id="ENSGT01050000244871"/>
<evidence type="ECO:0000256" key="6">
    <source>
        <dbReference type="ARBA" id="ARBA00023130"/>
    </source>
</evidence>
<evidence type="ECO:0000256" key="5">
    <source>
        <dbReference type="ARBA" id="ARBA00022859"/>
    </source>
</evidence>
<dbReference type="GO" id="GO:0005886">
    <property type="term" value="C:plasma membrane"/>
    <property type="evidence" value="ECO:0007669"/>
    <property type="project" value="UniProtKB-SubCell"/>
</dbReference>
<dbReference type="PANTHER" id="PTHR23266">
    <property type="entry name" value="IMMUNOGLOBULIN HEAVY CHAIN"/>
    <property type="match status" value="1"/>
</dbReference>
<keyword evidence="10" id="KW-1133">Transmembrane helix</keyword>
<evidence type="ECO:0000256" key="9">
    <source>
        <dbReference type="SAM" id="MobiDB-lite"/>
    </source>
</evidence>
<keyword evidence="10" id="KW-0812">Transmembrane</keyword>
<evidence type="ECO:0000313" key="14">
    <source>
        <dbReference type="Proteomes" id="UP000005225"/>
    </source>
</evidence>
<evidence type="ECO:0000256" key="8">
    <source>
        <dbReference type="ARBA" id="ARBA00043265"/>
    </source>
</evidence>
<keyword evidence="8" id="KW-1280">Immunoglobulin</keyword>
<keyword evidence="4" id="KW-0964">Secreted</keyword>
<reference evidence="13" key="3">
    <citation type="submission" date="2025-09" db="UniProtKB">
        <authorList>
            <consortium name="Ensembl"/>
        </authorList>
    </citation>
    <scope>IDENTIFICATION</scope>
</reference>
<protein>
    <recommendedName>
        <fullName evidence="12">Immunoglobulin V-set domain-containing protein</fullName>
    </recommendedName>
</protein>
<dbReference type="SMART" id="SM00406">
    <property type="entry name" value="IGv"/>
    <property type="match status" value="1"/>
</dbReference>
<comment type="subcellular location">
    <subcellularLocation>
        <location evidence="1">Cell membrane</location>
    </subcellularLocation>
    <subcellularLocation>
        <location evidence="2">Secreted</location>
    </subcellularLocation>
</comment>
<dbReference type="InterPro" id="IPR013783">
    <property type="entry name" value="Ig-like_fold"/>
</dbReference>
<evidence type="ECO:0000256" key="10">
    <source>
        <dbReference type="SAM" id="Phobius"/>
    </source>
</evidence>
<dbReference type="Ensembl" id="ENSOGAT00000028466.1">
    <property type="protein sequence ID" value="ENSOGAP00000015624.1"/>
    <property type="gene ID" value="ENSOGAG00000028100.1"/>
</dbReference>
<evidence type="ECO:0000256" key="1">
    <source>
        <dbReference type="ARBA" id="ARBA00004236"/>
    </source>
</evidence>
<dbReference type="GO" id="GO:0019814">
    <property type="term" value="C:immunoglobulin complex"/>
    <property type="evidence" value="ECO:0007669"/>
    <property type="project" value="UniProtKB-KW"/>
</dbReference>
<dbReference type="OMA" id="GNEGNTY"/>
<evidence type="ECO:0000256" key="2">
    <source>
        <dbReference type="ARBA" id="ARBA00004613"/>
    </source>
</evidence>
<dbReference type="EMBL" id="AAQR03194043">
    <property type="status" value="NOT_ANNOTATED_CDS"/>
    <property type="molecule type" value="Genomic_DNA"/>
</dbReference>
<feature type="transmembrane region" description="Helical" evidence="10">
    <location>
        <begin position="39"/>
        <end position="57"/>
    </location>
</feature>
<dbReference type="Gene3D" id="2.60.40.10">
    <property type="entry name" value="Immunoglobulins"/>
    <property type="match status" value="1"/>
</dbReference>
<reference evidence="14" key="1">
    <citation type="submission" date="2011-03" db="EMBL/GenBank/DDBJ databases">
        <title>Version 3 of the genome sequence of Otolemur garnettii (Bushbaby).</title>
        <authorList>
            <consortium name="The Broad Institute Genome Sequencing Platform"/>
            <person name="Di Palma F."/>
            <person name="Johnson J."/>
            <person name="Lander E.S."/>
            <person name="Lindblad-Toh K."/>
            <person name="Jaffe D.B."/>
            <person name="Gnerre S."/>
            <person name="MacCallum I."/>
            <person name="Przybylski D."/>
            <person name="Ribeiro F.J."/>
            <person name="Burton J.N."/>
            <person name="Walker B.J."/>
            <person name="Sharpe T."/>
            <person name="Hall G."/>
        </authorList>
    </citation>
    <scope>NUCLEOTIDE SEQUENCE [LARGE SCALE GENOMIC DNA]</scope>
</reference>
<feature type="signal peptide" evidence="11">
    <location>
        <begin position="1"/>
        <end position="23"/>
    </location>
</feature>
<dbReference type="AlphaFoldDB" id="H0XHN4"/>
<dbReference type="InParanoid" id="H0XHN4"/>
<dbReference type="InterPro" id="IPR013106">
    <property type="entry name" value="Ig_V-set"/>
</dbReference>
<evidence type="ECO:0000313" key="13">
    <source>
        <dbReference type="Ensembl" id="ENSOGAP00000015624.1"/>
    </source>
</evidence>
<evidence type="ECO:0000256" key="4">
    <source>
        <dbReference type="ARBA" id="ARBA00022525"/>
    </source>
</evidence>
<dbReference type="SUPFAM" id="SSF48726">
    <property type="entry name" value="Immunoglobulin"/>
    <property type="match status" value="1"/>
</dbReference>
<evidence type="ECO:0000259" key="12">
    <source>
        <dbReference type="SMART" id="SM00406"/>
    </source>
</evidence>
<evidence type="ECO:0000256" key="7">
    <source>
        <dbReference type="ARBA" id="ARBA00023136"/>
    </source>
</evidence>
<dbReference type="eggNOG" id="ENOG502S5S3">
    <property type="taxonomic scope" value="Eukaryota"/>
</dbReference>
<keyword evidence="14" id="KW-1185">Reference proteome</keyword>
<keyword evidence="6" id="KW-1064">Adaptive immunity</keyword>
<keyword evidence="3" id="KW-1003">Cell membrane</keyword>
<keyword evidence="7 10" id="KW-0472">Membrane</keyword>
<sequence length="114" mass="12269">MESGLSWLLLVALLHGDLCPVWGAAVESTGGLVQPGGSLGLLCSFGFTFSSYWMHWVRQAAGKGLEWVSSISGNEGNTYHTDSVKGRFTSSRDKGENTLHLQMSSLGPEDTSLY</sequence>
<feature type="domain" description="Immunoglobulin V-set" evidence="12">
    <location>
        <begin position="38"/>
        <end position="114"/>
    </location>
</feature>
<feature type="chain" id="PRO_5003545210" description="Immunoglobulin V-set domain-containing protein" evidence="11">
    <location>
        <begin position="24"/>
        <end position="114"/>
    </location>
</feature>
<name>H0XHN4_OTOGA</name>
<proteinExistence type="predicted"/>
<organism evidence="13 14">
    <name type="scientific">Otolemur garnettii</name>
    <name type="common">Small-eared galago</name>
    <name type="synonym">Garnett's greater bushbaby</name>
    <dbReference type="NCBI Taxonomy" id="30611"/>
    <lineage>
        <taxon>Eukaryota</taxon>
        <taxon>Metazoa</taxon>
        <taxon>Chordata</taxon>
        <taxon>Craniata</taxon>
        <taxon>Vertebrata</taxon>
        <taxon>Euteleostomi</taxon>
        <taxon>Mammalia</taxon>
        <taxon>Eutheria</taxon>
        <taxon>Euarchontoglires</taxon>
        <taxon>Primates</taxon>
        <taxon>Strepsirrhini</taxon>
        <taxon>Lorisiformes</taxon>
        <taxon>Galagidae</taxon>
        <taxon>Otolemur</taxon>
    </lineage>
</organism>
<dbReference type="GO" id="GO:0002250">
    <property type="term" value="P:adaptive immune response"/>
    <property type="evidence" value="ECO:0007669"/>
    <property type="project" value="UniProtKB-KW"/>
</dbReference>
<dbReference type="HOGENOM" id="CLU_077975_5_2_1"/>
<reference evidence="13" key="2">
    <citation type="submission" date="2025-08" db="UniProtKB">
        <authorList>
            <consortium name="Ensembl"/>
        </authorList>
    </citation>
    <scope>IDENTIFICATION</scope>
</reference>
<evidence type="ECO:0000256" key="11">
    <source>
        <dbReference type="SAM" id="SignalP"/>
    </source>
</evidence>
<dbReference type="STRING" id="30611.ENSOGAP00000015624"/>
<dbReference type="GO" id="GO:0005576">
    <property type="term" value="C:extracellular region"/>
    <property type="evidence" value="ECO:0007669"/>
    <property type="project" value="UniProtKB-SubCell"/>
</dbReference>
<feature type="compositionally biased region" description="Basic and acidic residues" evidence="9">
    <location>
        <begin position="82"/>
        <end position="97"/>
    </location>
</feature>
<dbReference type="Pfam" id="PF07686">
    <property type="entry name" value="V-set"/>
    <property type="match status" value="1"/>
</dbReference>
<dbReference type="InterPro" id="IPR050199">
    <property type="entry name" value="IgHV"/>
</dbReference>
<dbReference type="Proteomes" id="UP000005225">
    <property type="component" value="Unassembled WGS sequence"/>
</dbReference>
<evidence type="ECO:0000256" key="3">
    <source>
        <dbReference type="ARBA" id="ARBA00022475"/>
    </source>
</evidence>
<accession>H0XHN4</accession>
<keyword evidence="5" id="KW-0391">Immunity</keyword>
<feature type="region of interest" description="Disordered" evidence="9">
    <location>
        <begin position="74"/>
        <end position="114"/>
    </location>
</feature>
<dbReference type="InterPro" id="IPR036179">
    <property type="entry name" value="Ig-like_dom_sf"/>
</dbReference>